<reference evidence="1" key="1">
    <citation type="submission" date="2022-10" db="EMBL/GenBank/DDBJ databases">
        <title>Rhodococcus ferula Z13 complete genome.</title>
        <authorList>
            <person name="Long X."/>
            <person name="Zang M."/>
        </authorList>
    </citation>
    <scope>NUCLEOTIDE SEQUENCE</scope>
    <source>
        <strain evidence="1">Z13</strain>
    </source>
</reference>
<keyword evidence="1" id="KW-0547">Nucleotide-binding</keyword>
<dbReference type="Proteomes" id="UP001156484">
    <property type="component" value="Chromosome"/>
</dbReference>
<keyword evidence="1" id="KW-0347">Helicase</keyword>
<sequence>MSNSPAPNRRELRAALSEVSLRDENRLRRRLDRARGGEALAKIAVEIDNARSRLATRADSVPEIRYPEDLPVSQRKDDIAAAIRDHQVVVVAGETGSGKTTQIPKICLELGRGVRGLIGHTQPRRIAARAVAERLAEELGTELGDTVGYTVRFTDQVTESTLVKLMTDGILLAEIQRDRLLRQYDTIIIDEAHERSLNIDFLLGYLAQLLPRRPDLKVIITSATIDPERFARHFAAPDGTPAPIVEVSGRTYPVEVRYRPLTVEVGDTLVDRDPVDAVCEAVEELQREGDGDILVFLSGEREIRDTADALRDRKLRNTEILPLYGRLSAAEQHKVFTPHTGRRVVLSTNVAETSLTVPGIRYVVDPGTARISRYSVRTKVQRLPIEPISQASARQRAGRCGRVADGICIRLYSEDDFESRPEFTEPEILRTNLASVVLQMTALGLGDIENFPFVEAPDPRAIRDGIALLEELGALEPAKKDEGPRLTAVGREIARLPVDPRMARMIVEGHRNGCLREVLIIVAALSIQDVRERPTEFQQAADEKHARFAVEGSDFLAFLQLWDYLKEQRRELSSSRFRKMCRDEFLHWLRIREWQDLQGQLRQICLDMGWQTQHREVNPDDVHRSLLAGLLSHIGLREGEKRDFLGARGARFAIFPGSSLFKKPPRWVMAAELVETSRLWARTAARIEPEWVEKLAPHLVKRTYSEPHWSTRREAAMAYERVTLYGIPLVAQRPVPYGRIDPEVSRELFIRHALVQGEWRTQHRFFHDNRALLEDVEELEHRARRRDIVVDDETLFEFYDERVGPEVVSARHFDTWWKKTRRQQPDLLTFTPETVVNQEAAAVLEGDYPDAWRQGEIQFPLTYQFEPGTEEDGVTARIPVALLANVRAVGFDWLVPGMRTELVTALIKTLPKHLRRQVVPAPDFAAAALASVTPRSEPLVNAMARELSRLGRCPIEPSDFSPTSLPDHLRMTFAAVDEKGKVLGRSKSLVELRKQLSSRVDAEVSRAASGTERAATLVWTAETLGTLPATVTREVGGQQVTGYPALVPEGEGVAVRVLSTPQAQQAATRQGLRTLLLASAPTKTKAVTSGLTNTERLTLGRNPDGSFDALVEDCRACAVDEMIAAHGRPVRTPEEFERLAAAVRSQLPGRVARLLKAVVPVLGQAHEVGILLDRVRGEAAEDVREQLSSLLFPGFVTDLGTRRLADLPRYLAAAAHRLESLPASAHRDAAGMDVLDRVYSAYDKLLARLPEERHGSPEITEIYWMIEELRVSLFAQSLGTRIPVSEKRVLKAIDAVR</sequence>
<keyword evidence="1" id="KW-0378">Hydrolase</keyword>
<organism evidence="1 2">
    <name type="scientific">Rhodococcus sacchari</name>
    <dbReference type="NCBI Taxonomy" id="2962047"/>
    <lineage>
        <taxon>Bacteria</taxon>
        <taxon>Bacillati</taxon>
        <taxon>Actinomycetota</taxon>
        <taxon>Actinomycetes</taxon>
        <taxon>Mycobacteriales</taxon>
        <taxon>Nocardiaceae</taxon>
        <taxon>Rhodococcus</taxon>
    </lineage>
</organism>
<gene>
    <name evidence="1" type="primary">hrpA</name>
    <name evidence="1" type="ORF">OED52_08940</name>
</gene>
<proteinExistence type="predicted"/>
<accession>A0ACD4DKS4</accession>
<name>A0ACD4DKS4_9NOCA</name>
<dbReference type="EMBL" id="CP107551">
    <property type="protein sequence ID" value="UYP20622.1"/>
    <property type="molecule type" value="Genomic_DNA"/>
</dbReference>
<evidence type="ECO:0000313" key="2">
    <source>
        <dbReference type="Proteomes" id="UP001156484"/>
    </source>
</evidence>
<dbReference type="EC" id="3.6.4.13" evidence="1"/>
<protein>
    <submittedName>
        <fullName evidence="1">ATP-dependent RNA helicase HrpA</fullName>
        <ecNumber evidence="1">3.6.4.13</ecNumber>
    </submittedName>
</protein>
<keyword evidence="1" id="KW-0067">ATP-binding</keyword>
<keyword evidence="2" id="KW-1185">Reference proteome</keyword>
<evidence type="ECO:0000313" key="1">
    <source>
        <dbReference type="EMBL" id="UYP20622.1"/>
    </source>
</evidence>